<keyword evidence="1" id="KW-0812">Transmembrane</keyword>
<name>A0A4S4FT18_9MICO</name>
<sequence>MSSSVAYSPVRRPLGAFGQTGPALGASASGPASASASVASGVAVDLPGLDTLLDPFVQPIRRISIVAARANRRARPKVFYAAVIVAGLGVVMLSQLMMSIALSDGAYTINRLMSDQKSQARSIQALTEELGTLSSPQNLAANAESLGMVQNTNPVWLRMSDGAVIGTPTAAAPGTGAIGAAGSQVPNELLTGIPLVTGQ</sequence>
<evidence type="ECO:0008006" key="4">
    <source>
        <dbReference type="Google" id="ProtNLM"/>
    </source>
</evidence>
<keyword evidence="1" id="KW-0472">Membrane</keyword>
<evidence type="ECO:0000313" key="3">
    <source>
        <dbReference type="Proteomes" id="UP000309133"/>
    </source>
</evidence>
<evidence type="ECO:0000256" key="1">
    <source>
        <dbReference type="SAM" id="Phobius"/>
    </source>
</evidence>
<proteinExistence type="predicted"/>
<gene>
    <name evidence="2" type="ORF">E6C64_03780</name>
</gene>
<evidence type="ECO:0000313" key="2">
    <source>
        <dbReference type="EMBL" id="THG33468.1"/>
    </source>
</evidence>
<reference evidence="2 3" key="1">
    <citation type="submission" date="2019-04" db="EMBL/GenBank/DDBJ databases">
        <authorList>
            <person name="Jiang L."/>
        </authorList>
    </citation>
    <scope>NUCLEOTIDE SEQUENCE [LARGE SCALE GENOMIC DNA]</scope>
    <source>
        <strain evidence="2 3">YIM 131853</strain>
    </source>
</reference>
<keyword evidence="3" id="KW-1185">Reference proteome</keyword>
<dbReference type="AlphaFoldDB" id="A0A4S4FT18"/>
<organism evidence="2 3">
    <name type="scientific">Naasia lichenicola</name>
    <dbReference type="NCBI Taxonomy" id="2565933"/>
    <lineage>
        <taxon>Bacteria</taxon>
        <taxon>Bacillati</taxon>
        <taxon>Actinomycetota</taxon>
        <taxon>Actinomycetes</taxon>
        <taxon>Micrococcales</taxon>
        <taxon>Microbacteriaceae</taxon>
        <taxon>Naasia</taxon>
    </lineage>
</organism>
<dbReference type="RefSeq" id="WP_136426250.1">
    <property type="nucleotide sequence ID" value="NZ_SSSM01000001.1"/>
</dbReference>
<accession>A0A4S4FT18</accession>
<dbReference type="EMBL" id="SSSM01000001">
    <property type="protein sequence ID" value="THG33468.1"/>
    <property type="molecule type" value="Genomic_DNA"/>
</dbReference>
<dbReference type="OrthoDB" id="4792842at2"/>
<protein>
    <recommendedName>
        <fullName evidence="4">Cell division protein FtsL</fullName>
    </recommendedName>
</protein>
<comment type="caution">
    <text evidence="2">The sequence shown here is derived from an EMBL/GenBank/DDBJ whole genome shotgun (WGS) entry which is preliminary data.</text>
</comment>
<dbReference type="Proteomes" id="UP000309133">
    <property type="component" value="Unassembled WGS sequence"/>
</dbReference>
<keyword evidence="1" id="KW-1133">Transmembrane helix</keyword>
<feature type="transmembrane region" description="Helical" evidence="1">
    <location>
        <begin position="78"/>
        <end position="102"/>
    </location>
</feature>